<dbReference type="FunFam" id="1.10.1200.10:FF:000005">
    <property type="entry name" value="Nonribosomal peptide synthetase 1"/>
    <property type="match status" value="1"/>
</dbReference>
<dbReference type="FunFam" id="3.30.300.30:FF:000010">
    <property type="entry name" value="Enterobactin synthetase component F"/>
    <property type="match status" value="1"/>
</dbReference>
<dbReference type="InterPro" id="IPR010071">
    <property type="entry name" value="AA_adenyl_dom"/>
</dbReference>
<evidence type="ECO:0000256" key="4">
    <source>
        <dbReference type="ARBA" id="ARBA00022553"/>
    </source>
</evidence>
<dbReference type="CDD" id="cd19531">
    <property type="entry name" value="LCL_NRPS-like"/>
    <property type="match status" value="1"/>
</dbReference>
<dbReference type="Gene3D" id="3.30.559.10">
    <property type="entry name" value="Chloramphenicol acetyltransferase-like domain"/>
    <property type="match status" value="2"/>
</dbReference>
<dbReference type="Gene3D" id="3.30.300.30">
    <property type="match status" value="1"/>
</dbReference>
<dbReference type="InterPro" id="IPR020845">
    <property type="entry name" value="AMP-binding_CS"/>
</dbReference>
<dbReference type="InterPro" id="IPR025110">
    <property type="entry name" value="AMP-bd_C"/>
</dbReference>
<dbReference type="SUPFAM" id="SSF47336">
    <property type="entry name" value="ACP-like"/>
    <property type="match status" value="1"/>
</dbReference>
<sequence length="1468" mass="161490">MTTVEHGWQPLRPGNLETAPLTYGQRALWLLDRLTPGTALHNIPWVLRLEGPVDDTLLGECLRTIVERHDILRSAFRASVAEPYQTVERDAVFGLTVTECAREAVEDLVQAEARGPFDLERDLPVRARLLRWAPDGCVLVVVFHHIACDGLSLPVFEHELAVLYTARAEGRTPRLPKPPIQYADYAAWQRERDPREELDYWQRRLAGAPERVTLHTDRPRPPVRSTAGATHLFDLPSEVTGRVRALAMAEEVTPFVVLFTAFAALLHRYTGQEDLVIGSPVAGRDRIELEDLIGYFVTVLPLRTRIGGGESFHELLAAVGRDVMEDLDHHRAPLDMITDRPLMNVAFGAHGAQDTGPLRLGEASGTPRVHTTDTAKFDLLLSVFDDGRRMRGEVEYATGLFDAATVERFTGHWLTLLAAAVEAPGTAVSELPLTSGDELGAAVPVSREPRTCLHERFEAVAALHRERIATDITYEELNARANRLARHLRSRGVRPGDRVGLLLERTPRQVEAVLAVLKAGAAYLPIAPETPPERVAFLLGDAGAKVVVADRAGEGVTVGLDEEEAAVSAHPSDNLCLDVPVEATAYIIYTSGSTGRPKGVAVTHANVAELFAATEERFSPGPDDVWTLFHSYTFDFSVWEMWGALLYGGRLVVVPKEVARSPEHFARLLQEEHVTCLSQTPSAFGQLVGLLEEEPRVLDDLRLVVFGGEALQPHHVRRWFATGAGPNARLCNMYGITETTVHVTAYDITPETPFDRSVIGRPLPHLSAEVLDRHGRAVPDGVPGELFVGGFGVTGVYVGRPGLTASRFVPDPARPGARRYRSGDLVRRLPGGDLEYLGRIDDQVKIRGFRIEPGEIQRVLDAHPDVRSCVVVVREGRLLAYVVPRDGWPGAAELRAHLAARLPDYMVPSAVVPLERIPLTPNGKVDQRALPDPGRGERPYEAPRGPAERALADALAEVLKLERVGRDDNFFELGGDSVRSVQVAGRLRRAGYALPLDVLFAHPTVHEAAARVTPAEDGPPPEPFSLLGEADRGRVAALDDVIDAYPMTSMQLAMVYHMELEPERRPYHNVNSYRVATPLDEEALTRVVAEAVERHPVLRTSLDLVTFGEPMQLVHRTAPSPLTVEDLQGADQQAAITALVEREWATPFDLRTAPLFRVTAQRLSPTAFQLTLTEHHAILDGWSFTSLVAEILNRHALLRDRPDTPKAPPPRSRFSRFVALERAAAGSAESVAFWKERLSGLDGTLFTGLGRTATVAHSIDREVDGELSRAMSRLAVSAGASRKSVALTAHLIALGRVTGRTDVVTGLGVNGRVEEEAGTEALGLFLNTVPFSVSLDGGTWIDLVRRVHRDETAIMPHRRVPFATLARHMRDWNLDVNFGFNRFHALAGVRIDDERIGCAPTMRYEPNHFTLSIGFVQDPASDRALLIADYPASKLPHTVAADYADSFMRAVHAMTAQPYSNYREELFP</sequence>
<dbReference type="SUPFAM" id="SSF56801">
    <property type="entry name" value="Acetyl-CoA synthetase-like"/>
    <property type="match status" value="1"/>
</dbReference>
<gene>
    <name evidence="7" type="ORF">FHS44_007664</name>
</gene>
<dbReference type="PANTHER" id="PTHR45527:SF1">
    <property type="entry name" value="FATTY ACID SYNTHASE"/>
    <property type="match status" value="1"/>
</dbReference>
<dbReference type="SMART" id="SM00823">
    <property type="entry name" value="PKS_PP"/>
    <property type="match status" value="1"/>
</dbReference>
<evidence type="ECO:0000256" key="5">
    <source>
        <dbReference type="SAM" id="MobiDB-lite"/>
    </source>
</evidence>
<feature type="region of interest" description="Disordered" evidence="5">
    <location>
        <begin position="922"/>
        <end position="944"/>
    </location>
</feature>
<dbReference type="RefSeq" id="WP_184724866.1">
    <property type="nucleotide sequence ID" value="NZ_JACHJP010000014.1"/>
</dbReference>
<dbReference type="FunFam" id="3.40.50.12780:FF:000012">
    <property type="entry name" value="Non-ribosomal peptide synthetase"/>
    <property type="match status" value="1"/>
</dbReference>
<dbReference type="Pfam" id="PF00550">
    <property type="entry name" value="PP-binding"/>
    <property type="match status" value="1"/>
</dbReference>
<protein>
    <submittedName>
        <fullName evidence="7">Amino acid adenylation domain-containing protein</fullName>
    </submittedName>
</protein>
<evidence type="ECO:0000256" key="2">
    <source>
        <dbReference type="ARBA" id="ARBA00006432"/>
    </source>
</evidence>
<dbReference type="InterPro" id="IPR045851">
    <property type="entry name" value="AMP-bd_C_sf"/>
</dbReference>
<dbReference type="Pfam" id="PF00668">
    <property type="entry name" value="Condensation"/>
    <property type="match status" value="2"/>
</dbReference>
<dbReference type="GO" id="GO:0044550">
    <property type="term" value="P:secondary metabolite biosynthetic process"/>
    <property type="evidence" value="ECO:0007669"/>
    <property type="project" value="UniProtKB-ARBA"/>
</dbReference>
<dbReference type="EMBL" id="JACHJP010000014">
    <property type="protein sequence ID" value="MBB4920513.1"/>
    <property type="molecule type" value="Genomic_DNA"/>
</dbReference>
<dbReference type="InterPro" id="IPR020806">
    <property type="entry name" value="PKS_PP-bd"/>
</dbReference>
<dbReference type="GO" id="GO:0031177">
    <property type="term" value="F:phosphopantetheine binding"/>
    <property type="evidence" value="ECO:0007669"/>
    <property type="project" value="InterPro"/>
</dbReference>
<dbReference type="PROSITE" id="PS00012">
    <property type="entry name" value="PHOSPHOPANTETHEINE"/>
    <property type="match status" value="1"/>
</dbReference>
<dbReference type="Gene3D" id="1.10.1200.10">
    <property type="entry name" value="ACP-like"/>
    <property type="match status" value="1"/>
</dbReference>
<dbReference type="NCBIfam" id="TIGR01733">
    <property type="entry name" value="AA-adenyl-dom"/>
    <property type="match status" value="1"/>
</dbReference>
<keyword evidence="4" id="KW-0597">Phosphoprotein</keyword>
<dbReference type="Gene3D" id="3.40.50.12780">
    <property type="entry name" value="N-terminal domain of ligase-like"/>
    <property type="match status" value="1"/>
</dbReference>
<dbReference type="Gene3D" id="3.30.559.30">
    <property type="entry name" value="Nonribosomal peptide synthetase, condensation domain"/>
    <property type="match status" value="2"/>
</dbReference>
<dbReference type="PANTHER" id="PTHR45527">
    <property type="entry name" value="NONRIBOSOMAL PEPTIDE SYNTHETASE"/>
    <property type="match status" value="1"/>
</dbReference>
<dbReference type="InterPro" id="IPR036736">
    <property type="entry name" value="ACP-like_sf"/>
</dbReference>
<dbReference type="InterPro" id="IPR009081">
    <property type="entry name" value="PP-bd_ACP"/>
</dbReference>
<dbReference type="PROSITE" id="PS50075">
    <property type="entry name" value="CARRIER"/>
    <property type="match status" value="1"/>
</dbReference>
<feature type="compositionally biased region" description="Basic and acidic residues" evidence="5">
    <location>
        <begin position="925"/>
        <end position="944"/>
    </location>
</feature>
<evidence type="ECO:0000256" key="3">
    <source>
        <dbReference type="ARBA" id="ARBA00022450"/>
    </source>
</evidence>
<dbReference type="InterPro" id="IPR000873">
    <property type="entry name" value="AMP-dep_synth/lig_dom"/>
</dbReference>
<dbReference type="CDD" id="cd17643">
    <property type="entry name" value="A_NRPS_Cytc1-like"/>
    <property type="match status" value="1"/>
</dbReference>
<dbReference type="GO" id="GO:0008610">
    <property type="term" value="P:lipid biosynthetic process"/>
    <property type="evidence" value="ECO:0007669"/>
    <property type="project" value="UniProtKB-ARBA"/>
</dbReference>
<reference evidence="7 8" key="1">
    <citation type="submission" date="2020-08" db="EMBL/GenBank/DDBJ databases">
        <title>Genomic Encyclopedia of Type Strains, Phase III (KMG-III): the genomes of soil and plant-associated and newly described type strains.</title>
        <authorList>
            <person name="Whitman W."/>
        </authorList>
    </citation>
    <scope>NUCLEOTIDE SEQUENCE [LARGE SCALE GENOMIC DNA]</scope>
    <source>
        <strain evidence="7 8">CECT 8840</strain>
    </source>
</reference>
<dbReference type="Pfam" id="PF13193">
    <property type="entry name" value="AMP-binding_C"/>
    <property type="match status" value="1"/>
</dbReference>
<accession>A0A7W7QVZ8</accession>
<feature type="domain" description="Carrier" evidence="6">
    <location>
        <begin position="942"/>
        <end position="1016"/>
    </location>
</feature>
<dbReference type="InterPro" id="IPR006162">
    <property type="entry name" value="Ppantetheine_attach_site"/>
</dbReference>
<keyword evidence="8" id="KW-1185">Reference proteome</keyword>
<evidence type="ECO:0000313" key="8">
    <source>
        <dbReference type="Proteomes" id="UP000552644"/>
    </source>
</evidence>
<evidence type="ECO:0000313" key="7">
    <source>
        <dbReference type="EMBL" id="MBB4920513.1"/>
    </source>
</evidence>
<dbReference type="FunFam" id="3.40.50.980:FF:000002">
    <property type="entry name" value="Enterobactin synthetase component F"/>
    <property type="match status" value="1"/>
</dbReference>
<dbReference type="FunFam" id="3.40.50.980:FF:000001">
    <property type="entry name" value="Non-ribosomal peptide synthetase"/>
    <property type="match status" value="1"/>
</dbReference>
<dbReference type="Proteomes" id="UP000552644">
    <property type="component" value="Unassembled WGS sequence"/>
</dbReference>
<dbReference type="InterPro" id="IPR023213">
    <property type="entry name" value="CAT-like_dom_sf"/>
</dbReference>
<dbReference type="GO" id="GO:0005737">
    <property type="term" value="C:cytoplasm"/>
    <property type="evidence" value="ECO:0007669"/>
    <property type="project" value="TreeGrafter"/>
</dbReference>
<dbReference type="PROSITE" id="PS00455">
    <property type="entry name" value="AMP_BINDING"/>
    <property type="match status" value="1"/>
</dbReference>
<dbReference type="InterPro" id="IPR001242">
    <property type="entry name" value="Condensation_dom"/>
</dbReference>
<dbReference type="GO" id="GO:0003824">
    <property type="term" value="F:catalytic activity"/>
    <property type="evidence" value="ECO:0007669"/>
    <property type="project" value="InterPro"/>
</dbReference>
<keyword evidence="3" id="KW-0596">Phosphopantetheine</keyword>
<dbReference type="GO" id="GO:0043041">
    <property type="term" value="P:amino acid activation for nonribosomal peptide biosynthetic process"/>
    <property type="evidence" value="ECO:0007669"/>
    <property type="project" value="TreeGrafter"/>
</dbReference>
<evidence type="ECO:0000259" key="6">
    <source>
        <dbReference type="PROSITE" id="PS50075"/>
    </source>
</evidence>
<organism evidence="7 8">
    <name type="scientific">Streptosporangium saharense</name>
    <dbReference type="NCBI Taxonomy" id="1706840"/>
    <lineage>
        <taxon>Bacteria</taxon>
        <taxon>Bacillati</taxon>
        <taxon>Actinomycetota</taxon>
        <taxon>Actinomycetes</taxon>
        <taxon>Streptosporangiales</taxon>
        <taxon>Streptosporangiaceae</taxon>
        <taxon>Streptosporangium</taxon>
    </lineage>
</organism>
<comment type="similarity">
    <text evidence="2">Belongs to the ATP-dependent AMP-binding enzyme family.</text>
</comment>
<proteinExistence type="inferred from homology"/>
<dbReference type="Pfam" id="PF00501">
    <property type="entry name" value="AMP-binding"/>
    <property type="match status" value="1"/>
</dbReference>
<comment type="cofactor">
    <cofactor evidence="1">
        <name>pantetheine 4'-phosphate</name>
        <dbReference type="ChEBI" id="CHEBI:47942"/>
    </cofactor>
</comment>
<comment type="caution">
    <text evidence="7">The sequence shown here is derived from an EMBL/GenBank/DDBJ whole genome shotgun (WGS) entry which is preliminary data.</text>
</comment>
<dbReference type="InterPro" id="IPR042099">
    <property type="entry name" value="ANL_N_sf"/>
</dbReference>
<dbReference type="SUPFAM" id="SSF52777">
    <property type="entry name" value="CoA-dependent acyltransferases"/>
    <property type="match status" value="4"/>
</dbReference>
<name>A0A7W7QVZ8_9ACTN</name>
<evidence type="ECO:0000256" key="1">
    <source>
        <dbReference type="ARBA" id="ARBA00001957"/>
    </source>
</evidence>